<dbReference type="GO" id="GO:0005762">
    <property type="term" value="C:mitochondrial large ribosomal subunit"/>
    <property type="evidence" value="ECO:0007669"/>
    <property type="project" value="TreeGrafter"/>
</dbReference>
<dbReference type="GO" id="GO:0006412">
    <property type="term" value="P:translation"/>
    <property type="evidence" value="ECO:0007669"/>
    <property type="project" value="InterPro"/>
</dbReference>
<organism evidence="5 6">
    <name type="scientific">Candidula unifasciata</name>
    <dbReference type="NCBI Taxonomy" id="100452"/>
    <lineage>
        <taxon>Eukaryota</taxon>
        <taxon>Metazoa</taxon>
        <taxon>Spiralia</taxon>
        <taxon>Lophotrochozoa</taxon>
        <taxon>Mollusca</taxon>
        <taxon>Gastropoda</taxon>
        <taxon>Heterobranchia</taxon>
        <taxon>Euthyneura</taxon>
        <taxon>Panpulmonata</taxon>
        <taxon>Eupulmonata</taxon>
        <taxon>Stylommatophora</taxon>
        <taxon>Helicina</taxon>
        <taxon>Helicoidea</taxon>
        <taxon>Geomitridae</taxon>
        <taxon>Candidula</taxon>
    </lineage>
</organism>
<evidence type="ECO:0000313" key="5">
    <source>
        <dbReference type="EMBL" id="CAG5135069.1"/>
    </source>
</evidence>
<keyword evidence="4" id="KW-0687">Ribonucleoprotein</keyword>
<comment type="caution">
    <text evidence="5">The sequence shown here is derived from an EMBL/GenBank/DDBJ whole genome shotgun (WGS) entry which is preliminary data.</text>
</comment>
<gene>
    <name evidence="5" type="ORF">CUNI_LOCUS20627</name>
</gene>
<proteinExistence type="predicted"/>
<name>A0A8S4A013_9EUPU</name>
<evidence type="ECO:0000256" key="1">
    <source>
        <dbReference type="ARBA" id="ARBA00004173"/>
    </source>
</evidence>
<reference evidence="5" key="1">
    <citation type="submission" date="2021-04" db="EMBL/GenBank/DDBJ databases">
        <authorList>
            <consortium name="Molecular Ecology Group"/>
        </authorList>
    </citation>
    <scope>NUCLEOTIDE SEQUENCE</scope>
</reference>
<keyword evidence="2" id="KW-0689">Ribosomal protein</keyword>
<dbReference type="AlphaFoldDB" id="A0A8S4A013"/>
<evidence type="ECO:0000256" key="2">
    <source>
        <dbReference type="ARBA" id="ARBA00022980"/>
    </source>
</evidence>
<keyword evidence="6" id="KW-1185">Reference proteome</keyword>
<protein>
    <submittedName>
        <fullName evidence="5">Uncharacterized protein</fullName>
    </submittedName>
</protein>
<keyword evidence="3" id="KW-0496">Mitochondrion</keyword>
<evidence type="ECO:0000313" key="6">
    <source>
        <dbReference type="Proteomes" id="UP000678393"/>
    </source>
</evidence>
<dbReference type="PANTHER" id="PTHR13014">
    <property type="entry name" value="MITOCHONDRIAL 28S RIBOSOMAL PROTEIN S30/P52 PRO-APOTOTIC PROTEIN"/>
    <property type="match status" value="1"/>
</dbReference>
<dbReference type="GO" id="GO:0003735">
    <property type="term" value="F:structural constituent of ribosome"/>
    <property type="evidence" value="ECO:0007669"/>
    <property type="project" value="InterPro"/>
</dbReference>
<evidence type="ECO:0000256" key="3">
    <source>
        <dbReference type="ARBA" id="ARBA00023128"/>
    </source>
</evidence>
<sequence length="450" mass="52694">MDHKLSWRWHELKENMLQNRDVQERQKLLLSKETLAMFEQPRREHRVHNFDERVEELIKDAASVLKLEQLNEHPSNLDFRKYVTKTHVFQWEEVKPSVFHNLDGAVVEETVKLLKKQLSETIRMECDIQRADMSPAEQKSHRLRSVIRCIADNLIIELGQHLNHLRTCHYDEDLAVRALWSRYGMQRKKRLYTYDPDDEEYETVDDQPVSVDCKFEAMVRSHLPLPEFVTRSEEALLNVKFPELLYKLSAYGEKEPCYELPTSILAGHRLGDPCEYGLVGILSTLSTHEIEEKYGAKVARDCRLAKGITQTFAWLVAQACNQGFNHVIELPYPLTSQTILTDGEKFSFLAYQLNTLELWKDNTANSRLNLCWYSQEMPLFHSIEDGKVRELNDDVLALLVKMFMVTPELRPYDMKPTVDTDSEPLHLKQDFVPEKVVVEEVIEEEKYIIE</sequence>
<dbReference type="PANTHER" id="PTHR13014:SF3">
    <property type="entry name" value="LARGE RIBOSOMAL SUBUNIT PROTEIN ML65"/>
    <property type="match status" value="1"/>
</dbReference>
<dbReference type="Proteomes" id="UP000678393">
    <property type="component" value="Unassembled WGS sequence"/>
</dbReference>
<dbReference type="InterPro" id="IPR039982">
    <property type="entry name" value="Ribosomal_mL65"/>
</dbReference>
<dbReference type="Pfam" id="PF07147">
    <property type="entry name" value="PDCD9"/>
    <property type="match status" value="1"/>
</dbReference>
<accession>A0A8S4A013</accession>
<dbReference type="EMBL" id="CAJHNH020007890">
    <property type="protein sequence ID" value="CAG5135069.1"/>
    <property type="molecule type" value="Genomic_DNA"/>
</dbReference>
<dbReference type="OrthoDB" id="6041973at2759"/>
<evidence type="ECO:0000256" key="4">
    <source>
        <dbReference type="ARBA" id="ARBA00023274"/>
    </source>
</evidence>
<dbReference type="InterPro" id="IPR010793">
    <property type="entry name" value="Ribosomal_mL37/mL65"/>
</dbReference>
<comment type="subcellular location">
    <subcellularLocation>
        <location evidence="1">Mitochondrion</location>
    </subcellularLocation>
</comment>